<feature type="signal peptide" evidence="2">
    <location>
        <begin position="1"/>
        <end position="21"/>
    </location>
</feature>
<protein>
    <submittedName>
        <fullName evidence="3">3891_t:CDS:1</fullName>
    </submittedName>
</protein>
<evidence type="ECO:0000313" key="3">
    <source>
        <dbReference type="EMBL" id="CAG8666120.1"/>
    </source>
</evidence>
<sequence>MKRLCLISLLLLIDFPTSIHAQAAMYDATGDATTFLLTVMASFIFTSSKRYCSHKNYRNTYRLGPAMVILAFDNGFVYASETVNNLRTINPYFVAPICEGPFKSFRCGLSSVLLTTAMAFAFLLLFLPLCGCCFSPFYIRFLSTSCHAVVIGMLTLVVGWPLSNNVYVTKIVLAIGALSITRIINRFKDFEGETINDQGQTEKPKRVLLSHFLFDFEKYSDYEYEQTRYVV</sequence>
<organism evidence="3 4">
    <name type="scientific">Funneliformis mosseae</name>
    <name type="common">Endomycorrhizal fungus</name>
    <name type="synonym">Glomus mosseae</name>
    <dbReference type="NCBI Taxonomy" id="27381"/>
    <lineage>
        <taxon>Eukaryota</taxon>
        <taxon>Fungi</taxon>
        <taxon>Fungi incertae sedis</taxon>
        <taxon>Mucoromycota</taxon>
        <taxon>Glomeromycotina</taxon>
        <taxon>Glomeromycetes</taxon>
        <taxon>Glomerales</taxon>
        <taxon>Glomeraceae</taxon>
        <taxon>Funneliformis</taxon>
    </lineage>
</organism>
<feature type="chain" id="PRO_5040208127" evidence="2">
    <location>
        <begin position="22"/>
        <end position="231"/>
    </location>
</feature>
<keyword evidence="1" id="KW-0472">Membrane</keyword>
<evidence type="ECO:0000256" key="2">
    <source>
        <dbReference type="SAM" id="SignalP"/>
    </source>
</evidence>
<dbReference type="Proteomes" id="UP000789375">
    <property type="component" value="Unassembled WGS sequence"/>
</dbReference>
<feature type="transmembrane region" description="Helical" evidence="1">
    <location>
        <begin position="137"/>
        <end position="160"/>
    </location>
</feature>
<reference evidence="3" key="1">
    <citation type="submission" date="2021-06" db="EMBL/GenBank/DDBJ databases">
        <authorList>
            <person name="Kallberg Y."/>
            <person name="Tangrot J."/>
            <person name="Rosling A."/>
        </authorList>
    </citation>
    <scope>NUCLEOTIDE SEQUENCE</scope>
    <source>
        <strain evidence="3">87-6 pot B 2015</strain>
    </source>
</reference>
<evidence type="ECO:0000313" key="4">
    <source>
        <dbReference type="Proteomes" id="UP000789375"/>
    </source>
</evidence>
<dbReference type="AlphaFoldDB" id="A0A9N9HDQ8"/>
<keyword evidence="4" id="KW-1185">Reference proteome</keyword>
<comment type="caution">
    <text evidence="3">The sequence shown here is derived from an EMBL/GenBank/DDBJ whole genome shotgun (WGS) entry which is preliminary data.</text>
</comment>
<accession>A0A9N9HDQ8</accession>
<proteinExistence type="predicted"/>
<feature type="transmembrane region" description="Helical" evidence="1">
    <location>
        <begin position="109"/>
        <end position="130"/>
    </location>
</feature>
<gene>
    <name evidence="3" type="ORF">FMOSSE_LOCUS12177</name>
</gene>
<keyword evidence="2" id="KW-0732">Signal</keyword>
<keyword evidence="1" id="KW-0812">Transmembrane</keyword>
<dbReference type="EMBL" id="CAJVPP010005506">
    <property type="protein sequence ID" value="CAG8666120.1"/>
    <property type="molecule type" value="Genomic_DNA"/>
</dbReference>
<name>A0A9N9HDQ8_FUNMO</name>
<keyword evidence="1" id="KW-1133">Transmembrane helix</keyword>
<evidence type="ECO:0000256" key="1">
    <source>
        <dbReference type="SAM" id="Phobius"/>
    </source>
</evidence>